<evidence type="ECO:0000313" key="2">
    <source>
        <dbReference type="EMBL" id="QOR62032.1"/>
    </source>
</evidence>
<gene>
    <name evidence="2" type="ORF">IMZ28_00665</name>
</gene>
<evidence type="ECO:0000313" key="3">
    <source>
        <dbReference type="Proteomes" id="UP000595074"/>
    </source>
</evidence>
<dbReference type="Proteomes" id="UP000595074">
    <property type="component" value="Chromosome"/>
</dbReference>
<reference evidence="2 3" key="1">
    <citation type="submission" date="2020-10" db="EMBL/GenBank/DDBJ databases">
        <title>The genome of sulfurovum sp.</title>
        <authorList>
            <person name="Xie S."/>
            <person name="Shao Z."/>
            <person name="Jiang L."/>
        </authorList>
    </citation>
    <scope>NUCLEOTIDE SEQUENCE [LARGE SCALE GENOMIC DNA]</scope>
    <source>
        <strain evidence="2 3">ST-419</strain>
    </source>
</reference>
<feature type="compositionally biased region" description="Basic residues" evidence="1">
    <location>
        <begin position="65"/>
        <end position="78"/>
    </location>
</feature>
<dbReference type="EMBL" id="CP063164">
    <property type="protein sequence ID" value="QOR62032.1"/>
    <property type="molecule type" value="Genomic_DNA"/>
</dbReference>
<feature type="compositionally biased region" description="Basic and acidic residues" evidence="1">
    <location>
        <begin position="44"/>
        <end position="57"/>
    </location>
</feature>
<evidence type="ECO:0000256" key="1">
    <source>
        <dbReference type="SAM" id="MobiDB-lite"/>
    </source>
</evidence>
<dbReference type="RefSeq" id="WP_197548735.1">
    <property type="nucleotide sequence ID" value="NZ_CP063164.1"/>
</dbReference>
<protein>
    <submittedName>
        <fullName evidence="2">Uncharacterized protein</fullName>
    </submittedName>
</protein>
<organism evidence="2 3">
    <name type="scientific">Sulfurovum indicum</name>
    <dbReference type="NCBI Taxonomy" id="2779528"/>
    <lineage>
        <taxon>Bacteria</taxon>
        <taxon>Pseudomonadati</taxon>
        <taxon>Campylobacterota</taxon>
        <taxon>Epsilonproteobacteria</taxon>
        <taxon>Campylobacterales</taxon>
        <taxon>Sulfurovaceae</taxon>
        <taxon>Sulfurovum</taxon>
    </lineage>
</organism>
<proteinExistence type="predicted"/>
<accession>A0A7M1S4M1</accession>
<name>A0A7M1S4M1_9BACT</name>
<sequence>MNLIEFVKERVPLISTMFSIADKELIKDAIKITKQAQNALEDENTGKEASNIKKETTSDSGQSNKSKKSRPQREKRKI</sequence>
<feature type="region of interest" description="Disordered" evidence="1">
    <location>
        <begin position="36"/>
        <end position="78"/>
    </location>
</feature>
<keyword evidence="3" id="KW-1185">Reference proteome</keyword>
<dbReference type="AlphaFoldDB" id="A0A7M1S4M1"/>
<dbReference type="KEGG" id="sinu:IMZ28_00665"/>